<dbReference type="InterPro" id="IPR008906">
    <property type="entry name" value="HATC_C_dom"/>
</dbReference>
<reference evidence="2" key="1">
    <citation type="submission" date="2022-11" db="EMBL/GenBank/DDBJ databases">
        <title>Centuries of genome instability and evolution in soft-shell clam transmissible cancer (bioRxiv).</title>
        <authorList>
            <person name="Hart S.F.M."/>
            <person name="Yonemitsu M.A."/>
            <person name="Giersch R.M."/>
            <person name="Beal B.F."/>
            <person name="Arriagada G."/>
            <person name="Davis B.W."/>
            <person name="Ostrander E.A."/>
            <person name="Goff S.P."/>
            <person name="Metzger M.J."/>
        </authorList>
    </citation>
    <scope>NUCLEOTIDE SEQUENCE</scope>
    <source>
        <strain evidence="2">MELC-2E11</strain>
        <tissue evidence="2">Siphon/mantle</tissue>
    </source>
</reference>
<evidence type="ECO:0000259" key="1">
    <source>
        <dbReference type="Pfam" id="PF05699"/>
    </source>
</evidence>
<protein>
    <submittedName>
        <fullName evidence="2">ZN862-like protein</fullName>
    </submittedName>
</protein>
<dbReference type="PANTHER" id="PTHR46880">
    <property type="entry name" value="RAS-ASSOCIATING DOMAIN-CONTAINING PROTEIN"/>
    <property type="match status" value="1"/>
</dbReference>
<feature type="domain" description="HAT C-terminal dimerisation" evidence="1">
    <location>
        <begin position="554"/>
        <end position="601"/>
    </location>
</feature>
<gene>
    <name evidence="2" type="ORF">MAR_011337</name>
</gene>
<keyword evidence="3" id="KW-1185">Reference proteome</keyword>
<evidence type="ECO:0000313" key="3">
    <source>
        <dbReference type="Proteomes" id="UP001164746"/>
    </source>
</evidence>
<dbReference type="Pfam" id="PF05699">
    <property type="entry name" value="Dimer_Tnp_hAT"/>
    <property type="match status" value="1"/>
</dbReference>
<dbReference type="PANTHER" id="PTHR46880:SF5">
    <property type="entry name" value="DUF4371 DOMAIN-CONTAINING PROTEIN"/>
    <property type="match status" value="1"/>
</dbReference>
<dbReference type="EMBL" id="CP111025">
    <property type="protein sequence ID" value="WAR25633.1"/>
    <property type="molecule type" value="Genomic_DNA"/>
</dbReference>
<evidence type="ECO:0000313" key="2">
    <source>
        <dbReference type="EMBL" id="WAR25633.1"/>
    </source>
</evidence>
<organism evidence="2 3">
    <name type="scientific">Mya arenaria</name>
    <name type="common">Soft-shell clam</name>
    <dbReference type="NCBI Taxonomy" id="6604"/>
    <lineage>
        <taxon>Eukaryota</taxon>
        <taxon>Metazoa</taxon>
        <taxon>Spiralia</taxon>
        <taxon>Lophotrochozoa</taxon>
        <taxon>Mollusca</taxon>
        <taxon>Bivalvia</taxon>
        <taxon>Autobranchia</taxon>
        <taxon>Heteroconchia</taxon>
        <taxon>Euheterodonta</taxon>
        <taxon>Imparidentia</taxon>
        <taxon>Neoheterodontei</taxon>
        <taxon>Myida</taxon>
        <taxon>Myoidea</taxon>
        <taxon>Myidae</taxon>
        <taxon>Mya</taxon>
    </lineage>
</organism>
<proteinExistence type="predicted"/>
<dbReference type="InterPro" id="IPR012337">
    <property type="entry name" value="RNaseH-like_sf"/>
</dbReference>
<dbReference type="Proteomes" id="UP001164746">
    <property type="component" value="Chromosome 14"/>
</dbReference>
<dbReference type="SUPFAM" id="SSF53098">
    <property type="entry name" value="Ribonuclease H-like"/>
    <property type="match status" value="1"/>
</dbReference>
<accession>A0ABY7FTU4</accession>
<sequence>MLVEVPGYSYTEQVPGYSYTEQLRYLASRGKDMLVDVRGYSYTEQLPKQRSLICGTCERHRNLAGSSSFLTGCISYRITTIQAHFATASHIRCRETDMVAERQHEGNVPGPMDAVLNRLSDEEAALLKQKFNTAYFVMHHEMPWTVYPNLLKLQVKNGSNINFLKSYQSDKACSRFGGYIAQAVREPIQAALQEAKSISVMFDGATDCSVSEVEIIYCRLVKDGVPREYFVGLQELEHAHSNGVFSAINEAMIKFGCHDWLDKLVGAGSDGASVNIGRNNSVKTRMMEGRQHVVFTHCVAHRLELGVLSGIKDHPMLVTVQEMLYQMHKHYHYSPKALRELKTIAETMEDRFIKPQRLQGTRWLPHVMKASDALMKGYSAIRTHFEHVSQAGPNQATDAVKGRAKHLATKLQDWRVLRFMAFLQDLLQVVAQLSLTFQTSSITALEYLDAMEMANLMLVQLQAEPGEKFLEFTSHIHQNQDGCWQFKGQPIKHFDPDRLYDFRNVAESVMDKMNARFGHQDPWTSIKASLSRRFRNAAVLPTIQEVLHSAGPDNIAHLIEVILTLPMSSAVCERGFSAVKRIKSDCRACLNTETLDNLLCVSLEGPSLERFNATRAAHLWWTRGQRQRRPNFGNESDTDDDDL</sequence>
<name>A0ABY7FTU4_MYAAR</name>